<dbReference type="EMBL" id="MLJW01000022">
    <property type="protein sequence ID" value="OIR10617.1"/>
    <property type="molecule type" value="Genomic_DNA"/>
</dbReference>
<reference evidence="1" key="1">
    <citation type="submission" date="2016-10" db="EMBL/GenBank/DDBJ databases">
        <title>Sequence of Gallionella enrichment culture.</title>
        <authorList>
            <person name="Poehlein A."/>
            <person name="Muehling M."/>
            <person name="Daniel R."/>
        </authorList>
    </citation>
    <scope>NUCLEOTIDE SEQUENCE</scope>
</reference>
<dbReference type="Gene3D" id="3.40.190.10">
    <property type="entry name" value="Periplasmic binding protein-like II"/>
    <property type="match status" value="1"/>
</dbReference>
<evidence type="ECO:0008006" key="2">
    <source>
        <dbReference type="Google" id="ProtNLM"/>
    </source>
</evidence>
<evidence type="ECO:0000313" key="1">
    <source>
        <dbReference type="EMBL" id="OIR10617.1"/>
    </source>
</evidence>
<sequence>MGTLTILHNGWKFTLLLALLSIAFSAQAEVVVVVSSKSSVTSLTAEQTAKIFLGKVVTFPNGRTAFPIDQPEGSAIRDEFYSKVTHKNASQLTAYWAKIIFTGEGRPPQLIMGDAAVRKAVAGNPNAIGYIDKSAVNRSVRVVLKP</sequence>
<protein>
    <recommendedName>
        <fullName evidence="2">Phosphate ABC transporter substrate-binding protein</fullName>
    </recommendedName>
</protein>
<dbReference type="SUPFAM" id="SSF53850">
    <property type="entry name" value="Periplasmic binding protein-like II"/>
    <property type="match status" value="1"/>
</dbReference>
<gene>
    <name evidence="1" type="ORF">GALL_73870</name>
</gene>
<accession>A0A1J5SQ40</accession>
<organism evidence="1">
    <name type="scientific">mine drainage metagenome</name>
    <dbReference type="NCBI Taxonomy" id="410659"/>
    <lineage>
        <taxon>unclassified sequences</taxon>
        <taxon>metagenomes</taxon>
        <taxon>ecological metagenomes</taxon>
    </lineage>
</organism>
<name>A0A1J5SQ40_9ZZZZ</name>
<comment type="caution">
    <text evidence="1">The sequence shown here is derived from an EMBL/GenBank/DDBJ whole genome shotgun (WGS) entry which is preliminary data.</text>
</comment>
<proteinExistence type="predicted"/>
<dbReference type="AlphaFoldDB" id="A0A1J5SQ40"/>